<evidence type="ECO:0000313" key="14">
    <source>
        <dbReference type="EMBL" id="KAB8293860.1"/>
    </source>
</evidence>
<evidence type="ECO:0000256" key="12">
    <source>
        <dbReference type="SAM" id="MobiDB-lite"/>
    </source>
</evidence>
<dbReference type="OrthoDB" id="263957at2759"/>
<dbReference type="PANTHER" id="PTHR23516:SF1">
    <property type="entry name" value="MOLYBDATE-ANION TRANSPORTER"/>
    <property type="match status" value="1"/>
</dbReference>
<sequence>MKHKAPLGLITSKSDKCPYVYSLYKDQFGLDEKIVALLFTTGFLSGGISGYFVGSFADKYGRKSACLVFCLTYSLSCFSTLFPSAAILFIGRIFGGLSTSLMFSAFESWMVTEYHKRNIQKSGMSLNSLFGVMSTLNSVMAILSGVFSEWLVQVTDDRRVPFMASASLLGISAYIISLYWTENYGDSATVSQKSPSNPSRTSSPHPAPTPLPVPPRNRFLPPQCSL</sequence>
<dbReference type="InterPro" id="IPR036259">
    <property type="entry name" value="MFS_trans_sf"/>
</dbReference>
<evidence type="ECO:0000256" key="3">
    <source>
        <dbReference type="ARBA" id="ARBA00021242"/>
    </source>
</evidence>
<evidence type="ECO:0000256" key="13">
    <source>
        <dbReference type="SAM" id="Phobius"/>
    </source>
</evidence>
<comment type="subcellular location">
    <subcellularLocation>
        <location evidence="2">Cell membrane</location>
        <topology evidence="2">Multi-pass membrane protein</topology>
    </subcellularLocation>
</comment>
<evidence type="ECO:0000256" key="11">
    <source>
        <dbReference type="ARBA" id="ARBA00032555"/>
    </source>
</evidence>
<comment type="function">
    <text evidence="1">Mediates high-affinity intracellular uptake of the rare oligo-element molybdenum.</text>
</comment>
<evidence type="ECO:0000256" key="2">
    <source>
        <dbReference type="ARBA" id="ARBA00004651"/>
    </source>
</evidence>
<dbReference type="SUPFAM" id="SSF103473">
    <property type="entry name" value="MFS general substrate transporter"/>
    <property type="match status" value="1"/>
</dbReference>
<gene>
    <name evidence="14" type="ORF">EYC80_009339</name>
</gene>
<dbReference type="GO" id="GO:0015098">
    <property type="term" value="F:molybdate ion transmembrane transporter activity"/>
    <property type="evidence" value="ECO:0007669"/>
    <property type="project" value="InterPro"/>
</dbReference>
<keyword evidence="9 13" id="KW-0472">Membrane</keyword>
<dbReference type="GO" id="GO:0006811">
    <property type="term" value="P:monoatomic ion transport"/>
    <property type="evidence" value="ECO:0007669"/>
    <property type="project" value="UniProtKB-KW"/>
</dbReference>
<evidence type="ECO:0000256" key="9">
    <source>
        <dbReference type="ARBA" id="ARBA00023136"/>
    </source>
</evidence>
<dbReference type="Proteomes" id="UP000326757">
    <property type="component" value="Unassembled WGS sequence"/>
</dbReference>
<comment type="caution">
    <text evidence="14">The sequence shown here is derived from an EMBL/GenBank/DDBJ whole genome shotgun (WGS) entry which is preliminary data.</text>
</comment>
<feature type="transmembrane region" description="Helical" evidence="13">
    <location>
        <begin position="65"/>
        <end position="87"/>
    </location>
</feature>
<protein>
    <recommendedName>
        <fullName evidence="3">Molybdate-anion transporter</fullName>
    </recommendedName>
    <alternativeName>
        <fullName evidence="10">Major facilitator superfamily domain-containing protein 5</fullName>
    </alternativeName>
    <alternativeName>
        <fullName evidence="11">Molybdate transporter 2 homolog</fullName>
    </alternativeName>
</protein>
<dbReference type="InterPro" id="IPR008509">
    <property type="entry name" value="MOT2/MFSD5"/>
</dbReference>
<feature type="region of interest" description="Disordered" evidence="12">
    <location>
        <begin position="190"/>
        <end position="226"/>
    </location>
</feature>
<name>A0A5N6JXY0_MONLA</name>
<reference evidence="14 15" key="1">
    <citation type="submission" date="2019-06" db="EMBL/GenBank/DDBJ databases">
        <title>Genome Sequence of the Brown Rot Fungal Pathogen Monilinia laxa.</title>
        <authorList>
            <person name="De Miccolis Angelini R.M."/>
            <person name="Landi L."/>
            <person name="Abate D."/>
            <person name="Pollastro S."/>
            <person name="Romanazzi G."/>
            <person name="Faretra F."/>
        </authorList>
    </citation>
    <scope>NUCLEOTIDE SEQUENCE [LARGE SCALE GENOMIC DNA]</scope>
    <source>
        <strain evidence="14 15">Mlax316</strain>
    </source>
</reference>
<keyword evidence="4" id="KW-0813">Transport</keyword>
<feature type="compositionally biased region" description="Pro residues" evidence="12">
    <location>
        <begin position="205"/>
        <end position="215"/>
    </location>
</feature>
<dbReference type="Gene3D" id="1.20.1250.20">
    <property type="entry name" value="MFS general substrate transporter like domains"/>
    <property type="match status" value="1"/>
</dbReference>
<organism evidence="14 15">
    <name type="scientific">Monilinia laxa</name>
    <name type="common">Brown rot fungus</name>
    <name type="synonym">Sclerotinia laxa</name>
    <dbReference type="NCBI Taxonomy" id="61186"/>
    <lineage>
        <taxon>Eukaryota</taxon>
        <taxon>Fungi</taxon>
        <taxon>Dikarya</taxon>
        <taxon>Ascomycota</taxon>
        <taxon>Pezizomycotina</taxon>
        <taxon>Leotiomycetes</taxon>
        <taxon>Helotiales</taxon>
        <taxon>Sclerotiniaceae</taxon>
        <taxon>Monilinia</taxon>
    </lineage>
</organism>
<dbReference type="GO" id="GO:0005886">
    <property type="term" value="C:plasma membrane"/>
    <property type="evidence" value="ECO:0007669"/>
    <property type="project" value="UniProtKB-SubCell"/>
</dbReference>
<accession>A0A5N6JXY0</accession>
<feature type="transmembrane region" description="Helical" evidence="13">
    <location>
        <begin position="160"/>
        <end position="180"/>
    </location>
</feature>
<evidence type="ECO:0000256" key="8">
    <source>
        <dbReference type="ARBA" id="ARBA00023065"/>
    </source>
</evidence>
<feature type="transmembrane region" description="Helical" evidence="13">
    <location>
        <begin position="34"/>
        <end position="53"/>
    </location>
</feature>
<keyword evidence="15" id="KW-1185">Reference proteome</keyword>
<evidence type="ECO:0000256" key="6">
    <source>
        <dbReference type="ARBA" id="ARBA00022692"/>
    </source>
</evidence>
<feature type="transmembrane region" description="Helical" evidence="13">
    <location>
        <begin position="124"/>
        <end position="148"/>
    </location>
</feature>
<evidence type="ECO:0000313" key="15">
    <source>
        <dbReference type="Proteomes" id="UP000326757"/>
    </source>
</evidence>
<feature type="compositionally biased region" description="Polar residues" evidence="12">
    <location>
        <begin position="190"/>
        <end position="203"/>
    </location>
</feature>
<dbReference type="PANTHER" id="PTHR23516">
    <property type="entry name" value="SAM (S-ADENOSYL METHIONINE) TRANSPORTER"/>
    <property type="match status" value="1"/>
</dbReference>
<keyword evidence="8" id="KW-0406">Ion transport</keyword>
<evidence type="ECO:0000256" key="5">
    <source>
        <dbReference type="ARBA" id="ARBA00022475"/>
    </source>
</evidence>
<dbReference type="Pfam" id="PF05631">
    <property type="entry name" value="MFS_5"/>
    <property type="match status" value="1"/>
</dbReference>
<evidence type="ECO:0000256" key="10">
    <source>
        <dbReference type="ARBA" id="ARBA00030646"/>
    </source>
</evidence>
<dbReference type="AlphaFoldDB" id="A0A5N6JXY0"/>
<keyword evidence="6 13" id="KW-0812">Transmembrane</keyword>
<evidence type="ECO:0000256" key="1">
    <source>
        <dbReference type="ARBA" id="ARBA00003019"/>
    </source>
</evidence>
<proteinExistence type="predicted"/>
<evidence type="ECO:0000256" key="4">
    <source>
        <dbReference type="ARBA" id="ARBA00022448"/>
    </source>
</evidence>
<keyword evidence="5" id="KW-1003">Cell membrane</keyword>
<keyword evidence="7 13" id="KW-1133">Transmembrane helix</keyword>
<evidence type="ECO:0000256" key="7">
    <source>
        <dbReference type="ARBA" id="ARBA00022989"/>
    </source>
</evidence>
<dbReference type="EMBL" id="VIGI01000011">
    <property type="protein sequence ID" value="KAB8293860.1"/>
    <property type="molecule type" value="Genomic_DNA"/>
</dbReference>